<evidence type="ECO:0000256" key="1">
    <source>
        <dbReference type="ARBA" id="ARBA00006739"/>
    </source>
</evidence>
<evidence type="ECO:0000256" key="3">
    <source>
        <dbReference type="ARBA" id="ARBA00022679"/>
    </source>
</evidence>
<dbReference type="InterPro" id="IPR001173">
    <property type="entry name" value="Glyco_trans_2-like"/>
</dbReference>
<protein>
    <submittedName>
        <fullName evidence="5">Glycosyltransferase family 2 protein</fullName>
    </submittedName>
</protein>
<keyword evidence="2" id="KW-0328">Glycosyltransferase</keyword>
<dbReference type="Proteomes" id="UP000318801">
    <property type="component" value="Unassembled WGS sequence"/>
</dbReference>
<evidence type="ECO:0000259" key="4">
    <source>
        <dbReference type="Pfam" id="PF00535"/>
    </source>
</evidence>
<feature type="domain" description="Glycosyltransferase 2-like" evidence="4">
    <location>
        <begin position="10"/>
        <end position="112"/>
    </location>
</feature>
<dbReference type="EMBL" id="VHLG01000020">
    <property type="protein sequence ID" value="TPW27112.1"/>
    <property type="molecule type" value="Genomic_DNA"/>
</dbReference>
<dbReference type="OrthoDB" id="9771846at2"/>
<dbReference type="PANTHER" id="PTHR43179:SF12">
    <property type="entry name" value="GALACTOFURANOSYLTRANSFERASE GLFT2"/>
    <property type="match status" value="1"/>
</dbReference>
<evidence type="ECO:0000256" key="2">
    <source>
        <dbReference type="ARBA" id="ARBA00022676"/>
    </source>
</evidence>
<dbReference type="RefSeq" id="WP_141151040.1">
    <property type="nucleotide sequence ID" value="NZ_VHLG01000020.1"/>
</dbReference>
<proteinExistence type="inferred from homology"/>
<organism evidence="5 6">
    <name type="scientific">Martelella alba</name>
    <dbReference type="NCBI Taxonomy" id="2590451"/>
    <lineage>
        <taxon>Bacteria</taxon>
        <taxon>Pseudomonadati</taxon>
        <taxon>Pseudomonadota</taxon>
        <taxon>Alphaproteobacteria</taxon>
        <taxon>Hyphomicrobiales</taxon>
        <taxon>Aurantimonadaceae</taxon>
        <taxon>Martelella</taxon>
    </lineage>
</organism>
<evidence type="ECO:0000313" key="6">
    <source>
        <dbReference type="Proteomes" id="UP000318801"/>
    </source>
</evidence>
<dbReference type="Gene3D" id="3.90.550.10">
    <property type="entry name" value="Spore Coat Polysaccharide Biosynthesis Protein SpsA, Chain A"/>
    <property type="match status" value="1"/>
</dbReference>
<dbReference type="PANTHER" id="PTHR43179">
    <property type="entry name" value="RHAMNOSYLTRANSFERASE WBBL"/>
    <property type="match status" value="1"/>
</dbReference>
<accession>A0A506TYG3</accession>
<dbReference type="AlphaFoldDB" id="A0A506TYG3"/>
<keyword evidence="3 5" id="KW-0808">Transferase</keyword>
<comment type="similarity">
    <text evidence="1">Belongs to the glycosyltransferase 2 family.</text>
</comment>
<gene>
    <name evidence="5" type="ORF">FJU08_21145</name>
</gene>
<evidence type="ECO:0000313" key="5">
    <source>
        <dbReference type="EMBL" id="TPW27112.1"/>
    </source>
</evidence>
<reference evidence="5 6" key="1">
    <citation type="submission" date="2019-06" db="EMBL/GenBank/DDBJ databases">
        <authorList>
            <person name="Li M."/>
        </authorList>
    </citation>
    <scope>NUCLEOTIDE SEQUENCE [LARGE SCALE GENOMIC DNA]</scope>
    <source>
        <strain evidence="5 6">BGMRC2036</strain>
    </source>
</reference>
<dbReference type="SUPFAM" id="SSF53448">
    <property type="entry name" value="Nucleotide-diphospho-sugar transferases"/>
    <property type="match status" value="1"/>
</dbReference>
<comment type="caution">
    <text evidence="5">The sequence shown here is derived from an EMBL/GenBank/DDBJ whole genome shotgun (WGS) entry which is preliminary data.</text>
</comment>
<sequence length="294" mass="32817">MTDMLSQIAVLLTCFNRREKTLSAMAALFRQKGLGELFNLQVFLVDDGSSDGTGDAVRAAYPDINVIEGTGELYWNGGMRLAFSHGVKKAPDYMLWLNDDTDLDVDAVMRLLITSRDLAAEGHSATMVMGATRDPISGEMTYGGYQRRPGAVMRLKSVPPLPDRPLSVATVAGNCVLVSQDAIRKVGNLERQFFHAWGDVDYGLRLRQMGGSVWLAPAYVASCAANPAAQKWQDDAGLSLKERFRNINSFRGLYAPDWRLFNRRHGGLLWPLSWCLPYAKLFVRHLQFRCRSLH</sequence>
<dbReference type="InterPro" id="IPR029044">
    <property type="entry name" value="Nucleotide-diphossugar_trans"/>
</dbReference>
<keyword evidence="6" id="KW-1185">Reference proteome</keyword>
<dbReference type="Pfam" id="PF00535">
    <property type="entry name" value="Glycos_transf_2"/>
    <property type="match status" value="1"/>
</dbReference>
<name>A0A506TYG3_9HYPH</name>
<dbReference type="GO" id="GO:0016757">
    <property type="term" value="F:glycosyltransferase activity"/>
    <property type="evidence" value="ECO:0007669"/>
    <property type="project" value="UniProtKB-KW"/>
</dbReference>